<keyword evidence="2 5" id="KW-0813">Transport</keyword>
<accession>A0A6J4RP88</accession>
<organism evidence="8">
    <name type="scientific">uncultured Rubrobacteraceae bacterium</name>
    <dbReference type="NCBI Taxonomy" id="349277"/>
    <lineage>
        <taxon>Bacteria</taxon>
        <taxon>Bacillati</taxon>
        <taxon>Actinomycetota</taxon>
        <taxon>Rubrobacteria</taxon>
        <taxon>Rubrobacterales</taxon>
        <taxon>Rubrobacteraceae</taxon>
        <taxon>environmental samples</taxon>
    </lineage>
</organism>
<keyword evidence="4" id="KW-0732">Signal</keyword>
<keyword evidence="6" id="KW-0175">Coiled coil</keyword>
<proteinExistence type="inferred from homology"/>
<keyword evidence="3" id="KW-0479">Metal-binding</keyword>
<comment type="subcellular location">
    <subcellularLocation>
        <location evidence="1">Cell envelope</location>
    </subcellularLocation>
</comment>
<feature type="coiled-coil region" evidence="6">
    <location>
        <begin position="188"/>
        <end position="215"/>
    </location>
</feature>
<dbReference type="PRINTS" id="PR00691">
    <property type="entry name" value="ADHESINB"/>
</dbReference>
<dbReference type="GO" id="GO:0046872">
    <property type="term" value="F:metal ion binding"/>
    <property type="evidence" value="ECO:0007669"/>
    <property type="project" value="UniProtKB-KW"/>
</dbReference>
<sequence length="332" mass="35048">MDLRRLLAVVFGVLLTSVLAACGGGGGGGQGGPGGGPVRVVATYSILGDLVENVGGENVELTTLVGPNGDAHTFEPAPSDNARLSEAGVVFENGLGFETWLDDLYGSSGSEAERVVVTENVETLPVAEEEHGDEHAEEEAGHEEEGGHAGEEEEHGEYDPHVWHDPANAVVMVQEIRDALAEADPENAEAYERNAEEYVSELEDLDAEAREQVDTVPEDNRTLFTSHDTFGYFAERYGFEVDTALASVSTETGDPSAGETAELVEEIEASGVPAIFAENVSDPGVMEGIASEAGVELAPALYTDALGEPGSEGATYIRMVRYNVSTMSEALQ</sequence>
<evidence type="ECO:0000256" key="3">
    <source>
        <dbReference type="ARBA" id="ARBA00022723"/>
    </source>
</evidence>
<evidence type="ECO:0000256" key="7">
    <source>
        <dbReference type="SAM" id="MobiDB-lite"/>
    </source>
</evidence>
<protein>
    <submittedName>
        <fullName evidence="8">Zinc ABC transporter, substrate-binding protein ZnuA</fullName>
    </submittedName>
</protein>
<dbReference type="GO" id="GO:0030001">
    <property type="term" value="P:metal ion transport"/>
    <property type="evidence" value="ECO:0007669"/>
    <property type="project" value="InterPro"/>
</dbReference>
<dbReference type="InterPro" id="IPR006128">
    <property type="entry name" value="Lipoprotein_PsaA-like"/>
</dbReference>
<comment type="similarity">
    <text evidence="5">Belongs to the bacterial solute-binding protein 9 family.</text>
</comment>
<dbReference type="InterPro" id="IPR006129">
    <property type="entry name" value="AdhesinB"/>
</dbReference>
<dbReference type="PRINTS" id="PR00690">
    <property type="entry name" value="ADHESNFAMILY"/>
</dbReference>
<dbReference type="PANTHER" id="PTHR42953:SF1">
    <property type="entry name" value="METAL-BINDING PROTEIN HI_0362-RELATED"/>
    <property type="match status" value="1"/>
</dbReference>
<dbReference type="Gene3D" id="3.40.50.1980">
    <property type="entry name" value="Nitrogenase molybdenum iron protein domain"/>
    <property type="match status" value="2"/>
</dbReference>
<evidence type="ECO:0000256" key="1">
    <source>
        <dbReference type="ARBA" id="ARBA00004196"/>
    </source>
</evidence>
<evidence type="ECO:0000256" key="6">
    <source>
        <dbReference type="SAM" id="Coils"/>
    </source>
</evidence>
<evidence type="ECO:0000256" key="4">
    <source>
        <dbReference type="ARBA" id="ARBA00022729"/>
    </source>
</evidence>
<evidence type="ECO:0000313" key="8">
    <source>
        <dbReference type="EMBL" id="CAA9471424.1"/>
    </source>
</evidence>
<name>A0A6J4RP88_9ACTN</name>
<evidence type="ECO:0000256" key="5">
    <source>
        <dbReference type="RuleBase" id="RU003512"/>
    </source>
</evidence>
<reference evidence="8" key="1">
    <citation type="submission" date="2020-02" db="EMBL/GenBank/DDBJ databases">
        <authorList>
            <person name="Meier V. D."/>
        </authorList>
    </citation>
    <scope>NUCLEOTIDE SEQUENCE</scope>
    <source>
        <strain evidence="8">AVDCRST_MAG02</strain>
    </source>
</reference>
<dbReference type="GO" id="GO:0030313">
    <property type="term" value="C:cell envelope"/>
    <property type="evidence" value="ECO:0007669"/>
    <property type="project" value="UniProtKB-SubCell"/>
</dbReference>
<dbReference type="InterPro" id="IPR006127">
    <property type="entry name" value="ZnuA-like"/>
</dbReference>
<gene>
    <name evidence="8" type="ORF">AVDCRST_MAG02-3758</name>
</gene>
<dbReference type="SUPFAM" id="SSF53807">
    <property type="entry name" value="Helical backbone' metal receptor"/>
    <property type="match status" value="1"/>
</dbReference>
<evidence type="ECO:0000256" key="2">
    <source>
        <dbReference type="ARBA" id="ARBA00022448"/>
    </source>
</evidence>
<feature type="region of interest" description="Disordered" evidence="7">
    <location>
        <begin position="127"/>
        <end position="162"/>
    </location>
</feature>
<dbReference type="EMBL" id="CADCVH010000105">
    <property type="protein sequence ID" value="CAA9471424.1"/>
    <property type="molecule type" value="Genomic_DNA"/>
</dbReference>
<dbReference type="Pfam" id="PF01297">
    <property type="entry name" value="ZnuA"/>
    <property type="match status" value="1"/>
</dbReference>
<dbReference type="AlphaFoldDB" id="A0A6J4RP88"/>
<dbReference type="GO" id="GO:0007155">
    <property type="term" value="P:cell adhesion"/>
    <property type="evidence" value="ECO:0007669"/>
    <property type="project" value="InterPro"/>
</dbReference>
<dbReference type="PANTHER" id="PTHR42953">
    <property type="entry name" value="HIGH-AFFINITY ZINC UPTAKE SYSTEM PROTEIN ZNUA-RELATED"/>
    <property type="match status" value="1"/>
</dbReference>
<dbReference type="PROSITE" id="PS51257">
    <property type="entry name" value="PROKAR_LIPOPROTEIN"/>
    <property type="match status" value="1"/>
</dbReference>
<dbReference type="InterPro" id="IPR050492">
    <property type="entry name" value="Bact_metal-bind_prot9"/>
</dbReference>